<accession>A0A9P4QT25</accession>
<protein>
    <submittedName>
        <fullName evidence="2">Uncharacterized protein</fullName>
    </submittedName>
</protein>
<evidence type="ECO:0000313" key="3">
    <source>
        <dbReference type="Proteomes" id="UP000799444"/>
    </source>
</evidence>
<comment type="caution">
    <text evidence="2">The sequence shown here is derived from an EMBL/GenBank/DDBJ whole genome shotgun (WGS) entry which is preliminary data.</text>
</comment>
<evidence type="ECO:0000313" key="2">
    <source>
        <dbReference type="EMBL" id="KAF2731945.1"/>
    </source>
</evidence>
<keyword evidence="1" id="KW-0472">Membrane</keyword>
<dbReference type="Proteomes" id="UP000799444">
    <property type="component" value="Unassembled WGS sequence"/>
</dbReference>
<keyword evidence="3" id="KW-1185">Reference proteome</keyword>
<dbReference type="AlphaFoldDB" id="A0A9P4QT25"/>
<evidence type="ECO:0000256" key="1">
    <source>
        <dbReference type="SAM" id="Phobius"/>
    </source>
</evidence>
<dbReference type="EMBL" id="ML996186">
    <property type="protein sequence ID" value="KAF2731945.1"/>
    <property type="molecule type" value="Genomic_DNA"/>
</dbReference>
<name>A0A9P4QT25_9PLEO</name>
<keyword evidence="1" id="KW-1133">Transmembrane helix</keyword>
<gene>
    <name evidence="2" type="ORF">EJ04DRAFT_514237</name>
</gene>
<organism evidence="2 3">
    <name type="scientific">Polyplosphaeria fusca</name>
    <dbReference type="NCBI Taxonomy" id="682080"/>
    <lineage>
        <taxon>Eukaryota</taxon>
        <taxon>Fungi</taxon>
        <taxon>Dikarya</taxon>
        <taxon>Ascomycota</taxon>
        <taxon>Pezizomycotina</taxon>
        <taxon>Dothideomycetes</taxon>
        <taxon>Pleosporomycetidae</taxon>
        <taxon>Pleosporales</taxon>
        <taxon>Tetraplosphaeriaceae</taxon>
        <taxon>Polyplosphaeria</taxon>
    </lineage>
</organism>
<keyword evidence="1" id="KW-0812">Transmembrane</keyword>
<proteinExistence type="predicted"/>
<reference evidence="2" key="1">
    <citation type="journal article" date="2020" name="Stud. Mycol.">
        <title>101 Dothideomycetes genomes: a test case for predicting lifestyles and emergence of pathogens.</title>
        <authorList>
            <person name="Haridas S."/>
            <person name="Albert R."/>
            <person name="Binder M."/>
            <person name="Bloem J."/>
            <person name="Labutti K."/>
            <person name="Salamov A."/>
            <person name="Andreopoulos B."/>
            <person name="Baker S."/>
            <person name="Barry K."/>
            <person name="Bills G."/>
            <person name="Bluhm B."/>
            <person name="Cannon C."/>
            <person name="Castanera R."/>
            <person name="Culley D."/>
            <person name="Daum C."/>
            <person name="Ezra D."/>
            <person name="Gonzalez J."/>
            <person name="Henrissat B."/>
            <person name="Kuo A."/>
            <person name="Liang C."/>
            <person name="Lipzen A."/>
            <person name="Lutzoni F."/>
            <person name="Magnuson J."/>
            <person name="Mondo S."/>
            <person name="Nolan M."/>
            <person name="Ohm R."/>
            <person name="Pangilinan J."/>
            <person name="Park H.-J."/>
            <person name="Ramirez L."/>
            <person name="Alfaro M."/>
            <person name="Sun H."/>
            <person name="Tritt A."/>
            <person name="Yoshinaga Y."/>
            <person name="Zwiers L.-H."/>
            <person name="Turgeon B."/>
            <person name="Goodwin S."/>
            <person name="Spatafora J."/>
            <person name="Crous P."/>
            <person name="Grigoriev I."/>
        </authorList>
    </citation>
    <scope>NUCLEOTIDE SEQUENCE</scope>
    <source>
        <strain evidence="2">CBS 125425</strain>
    </source>
</reference>
<sequence length="77" mass="9113">MPQKAERINEKRQRKRKWTLMFVGVMQFKIMFIFSDTTPTYQPPLRNNAYRSHGACDTEPCLPAQFYICEIRDASPL</sequence>
<feature type="transmembrane region" description="Helical" evidence="1">
    <location>
        <begin position="18"/>
        <end position="35"/>
    </location>
</feature>